<reference evidence="2 3" key="1">
    <citation type="journal article" date="2019" name="Emerg. Microbes Infect.">
        <title>Comprehensive subspecies identification of 175 nontuberculous mycobacteria species based on 7547 genomic profiles.</title>
        <authorList>
            <person name="Matsumoto Y."/>
            <person name="Kinjo T."/>
            <person name="Motooka D."/>
            <person name="Nabeya D."/>
            <person name="Jung N."/>
            <person name="Uechi K."/>
            <person name="Horii T."/>
            <person name="Iida T."/>
            <person name="Fujita J."/>
            <person name="Nakamura S."/>
        </authorList>
    </citation>
    <scope>NUCLEOTIDE SEQUENCE [LARGE SCALE GENOMIC DNA]</scope>
    <source>
        <strain evidence="2 3">JCM 16018</strain>
    </source>
</reference>
<protein>
    <recommendedName>
        <fullName evidence="4">Acyl-CoA synthetase</fullName>
    </recommendedName>
</protein>
<dbReference type="KEGG" id="mseo:MSEO_30490"/>
<organism evidence="2 3">
    <name type="scientific">Mycobacterium seoulense</name>
    <dbReference type="NCBI Taxonomy" id="386911"/>
    <lineage>
        <taxon>Bacteria</taxon>
        <taxon>Bacillati</taxon>
        <taxon>Actinomycetota</taxon>
        <taxon>Actinomycetes</taxon>
        <taxon>Mycobacteriales</taxon>
        <taxon>Mycobacteriaceae</taxon>
        <taxon>Mycobacterium</taxon>
    </lineage>
</organism>
<sequence>MEMTMTDFVEGTAQIRTDRDRLDEDDHDLLTFVEAGERLRIEIASVQCQLEQCRRLGTPQEVDSAQRRLDALRAAAQRNSAQPINDENFEKFFGYPGKARRNASAGDEPR</sequence>
<dbReference type="Proteomes" id="UP000466632">
    <property type="component" value="Chromosome"/>
</dbReference>
<proteinExistence type="predicted"/>
<evidence type="ECO:0008006" key="4">
    <source>
        <dbReference type="Google" id="ProtNLM"/>
    </source>
</evidence>
<keyword evidence="3" id="KW-1185">Reference proteome</keyword>
<evidence type="ECO:0000313" key="3">
    <source>
        <dbReference type="Proteomes" id="UP000466632"/>
    </source>
</evidence>
<feature type="region of interest" description="Disordered" evidence="1">
    <location>
        <begin position="77"/>
        <end position="110"/>
    </location>
</feature>
<evidence type="ECO:0000256" key="1">
    <source>
        <dbReference type="SAM" id="MobiDB-lite"/>
    </source>
</evidence>
<dbReference type="AlphaFoldDB" id="A0A7I7P1Z5"/>
<gene>
    <name evidence="2" type="ORF">MSEO_30490</name>
</gene>
<name>A0A7I7P1Z5_9MYCO</name>
<dbReference type="EMBL" id="AP022582">
    <property type="protein sequence ID" value="BBY02550.1"/>
    <property type="molecule type" value="Genomic_DNA"/>
</dbReference>
<accession>A0A7I7P1Z5</accession>
<evidence type="ECO:0000313" key="2">
    <source>
        <dbReference type="EMBL" id="BBY02550.1"/>
    </source>
</evidence>